<evidence type="ECO:0000313" key="1">
    <source>
        <dbReference type="EMBL" id="KAI8538816.1"/>
    </source>
</evidence>
<reference evidence="1" key="1">
    <citation type="submission" date="2022-02" db="EMBL/GenBank/DDBJ databases">
        <title>Plant Genome Project.</title>
        <authorList>
            <person name="Zhang R.-G."/>
        </authorList>
    </citation>
    <scope>NUCLEOTIDE SEQUENCE</scope>
    <source>
        <strain evidence="1">AT1</strain>
    </source>
</reference>
<organism evidence="1 2">
    <name type="scientific">Rhododendron molle</name>
    <name type="common">Chinese azalea</name>
    <name type="synonym">Azalea mollis</name>
    <dbReference type="NCBI Taxonomy" id="49168"/>
    <lineage>
        <taxon>Eukaryota</taxon>
        <taxon>Viridiplantae</taxon>
        <taxon>Streptophyta</taxon>
        <taxon>Embryophyta</taxon>
        <taxon>Tracheophyta</taxon>
        <taxon>Spermatophyta</taxon>
        <taxon>Magnoliopsida</taxon>
        <taxon>eudicotyledons</taxon>
        <taxon>Gunneridae</taxon>
        <taxon>Pentapetalae</taxon>
        <taxon>asterids</taxon>
        <taxon>Ericales</taxon>
        <taxon>Ericaceae</taxon>
        <taxon>Ericoideae</taxon>
        <taxon>Rhodoreae</taxon>
        <taxon>Rhododendron</taxon>
    </lineage>
</organism>
<dbReference type="EMBL" id="CM046396">
    <property type="protein sequence ID" value="KAI8538816.1"/>
    <property type="molecule type" value="Genomic_DNA"/>
</dbReference>
<name>A0ACC0MDI2_RHOML</name>
<proteinExistence type="predicted"/>
<sequence length="180" mass="19297">MFKLGSLPIPSKQPLQTKTLNCCSQGSSKAMVQGQLLLWLLFSSSDVSADLFCIMLCGSCMAVQISSVVGSIFYTSFCFSPAADKLLLFKQPAAAVLVSVNAWAVVGSPFAEGDVLCIVSSVLVVRFVSTTAVIDTSNRTQLQVSMLNFCGRTSEVEQRTTELHVAAVLCYCCCPCCCFD</sequence>
<evidence type="ECO:0000313" key="2">
    <source>
        <dbReference type="Proteomes" id="UP001062846"/>
    </source>
</evidence>
<keyword evidence="2" id="KW-1185">Reference proteome</keyword>
<dbReference type="Proteomes" id="UP001062846">
    <property type="component" value="Chromosome 9"/>
</dbReference>
<protein>
    <submittedName>
        <fullName evidence="1">Uncharacterized protein</fullName>
    </submittedName>
</protein>
<gene>
    <name evidence="1" type="ORF">RHMOL_Rhmol09G0132900</name>
</gene>
<accession>A0ACC0MDI2</accession>
<comment type="caution">
    <text evidence="1">The sequence shown here is derived from an EMBL/GenBank/DDBJ whole genome shotgun (WGS) entry which is preliminary data.</text>
</comment>